<dbReference type="InterPro" id="IPR036388">
    <property type="entry name" value="WH-like_DNA-bd_sf"/>
</dbReference>
<dbReference type="PANTHER" id="PTHR33154">
    <property type="entry name" value="TRANSCRIPTIONAL REGULATOR, ARSR FAMILY"/>
    <property type="match status" value="1"/>
</dbReference>
<keyword evidence="2" id="KW-0238">DNA-binding</keyword>
<dbReference type="PANTHER" id="PTHR33154:SF33">
    <property type="entry name" value="TRANSCRIPTIONAL REPRESSOR SDPR"/>
    <property type="match status" value="1"/>
</dbReference>
<dbReference type="InterPro" id="IPR051081">
    <property type="entry name" value="HTH_MetalResp_TranReg"/>
</dbReference>
<dbReference type="KEGG" id="tta:Theth_0208"/>
<dbReference type="PATRIC" id="fig|688269.3.peg.213"/>
<evidence type="ECO:0000313" key="6">
    <source>
        <dbReference type="Proteomes" id="UP000006804"/>
    </source>
</evidence>
<dbReference type="GO" id="GO:0003700">
    <property type="term" value="F:DNA-binding transcription factor activity"/>
    <property type="evidence" value="ECO:0007669"/>
    <property type="project" value="InterPro"/>
</dbReference>
<reference evidence="5 6" key="1">
    <citation type="submission" date="2010-11" db="EMBL/GenBank/DDBJ databases">
        <title>The complete genome of Thermotoga thermarum DSM 5069.</title>
        <authorList>
            <consortium name="US DOE Joint Genome Institute (JGI-PGF)"/>
            <person name="Lucas S."/>
            <person name="Copeland A."/>
            <person name="Lapidus A."/>
            <person name="Bruce D."/>
            <person name="Goodwin L."/>
            <person name="Pitluck S."/>
            <person name="Kyrpides N."/>
            <person name="Mavromatis K."/>
            <person name="Ivanova N."/>
            <person name="Zeytun A."/>
            <person name="Brettin T."/>
            <person name="Detter J.C."/>
            <person name="Tapia R."/>
            <person name="Han C."/>
            <person name="Land M."/>
            <person name="Hauser L."/>
            <person name="Markowitz V."/>
            <person name="Cheng J.-F."/>
            <person name="Hugenholtz P."/>
            <person name="Woyke T."/>
            <person name="Wu D."/>
            <person name="Spring S."/>
            <person name="Schroeder M."/>
            <person name="Brambilla E."/>
            <person name="Klenk H.-P."/>
            <person name="Eisen J.A."/>
        </authorList>
    </citation>
    <scope>NUCLEOTIDE SEQUENCE [LARGE SCALE GENOMIC DNA]</scope>
    <source>
        <strain evidence="5 6">DSM 5069</strain>
    </source>
</reference>
<dbReference type="InterPro" id="IPR036390">
    <property type="entry name" value="WH_DNA-bd_sf"/>
</dbReference>
<dbReference type="CDD" id="cd00090">
    <property type="entry name" value="HTH_ARSR"/>
    <property type="match status" value="1"/>
</dbReference>
<dbReference type="Pfam" id="PF01022">
    <property type="entry name" value="HTH_5"/>
    <property type="match status" value="1"/>
</dbReference>
<dbReference type="AlphaFoldDB" id="F7YV25"/>
<keyword evidence="6" id="KW-1185">Reference proteome</keyword>
<evidence type="ECO:0000313" key="5">
    <source>
        <dbReference type="EMBL" id="AEH50310.1"/>
    </source>
</evidence>
<dbReference type="RefSeq" id="WP_013931533.1">
    <property type="nucleotide sequence ID" value="NC_015707.1"/>
</dbReference>
<dbReference type="eggNOG" id="COG0640">
    <property type="taxonomic scope" value="Bacteria"/>
</dbReference>
<gene>
    <name evidence="5" type="ORF">Theth_0208</name>
</gene>
<dbReference type="NCBIfam" id="NF033788">
    <property type="entry name" value="HTH_metalloreg"/>
    <property type="match status" value="1"/>
</dbReference>
<dbReference type="GO" id="GO:0003677">
    <property type="term" value="F:DNA binding"/>
    <property type="evidence" value="ECO:0007669"/>
    <property type="project" value="UniProtKB-KW"/>
</dbReference>
<dbReference type="InterPro" id="IPR001845">
    <property type="entry name" value="HTH_ArsR_DNA-bd_dom"/>
</dbReference>
<dbReference type="SUPFAM" id="SSF46785">
    <property type="entry name" value="Winged helix' DNA-binding domain"/>
    <property type="match status" value="1"/>
</dbReference>
<sequence precursor="true">MDIVELFKVLSDLNRLRILNLLLREKLCVCELQTILGMTQSNTSRHLNKLKDVGIIEAEKSGQWMFYKISERFLEENDILLEFLRQRFETEQPFCKDLETLRKYKSSFTCKDIRERKDVVKKLIYHKEGER</sequence>
<accession>F7YV25</accession>
<dbReference type="PROSITE" id="PS50987">
    <property type="entry name" value="HTH_ARSR_2"/>
    <property type="match status" value="1"/>
</dbReference>
<dbReference type="PRINTS" id="PR00778">
    <property type="entry name" value="HTHARSR"/>
</dbReference>
<dbReference type="Gene3D" id="1.10.10.10">
    <property type="entry name" value="Winged helix-like DNA-binding domain superfamily/Winged helix DNA-binding domain"/>
    <property type="match status" value="1"/>
</dbReference>
<keyword evidence="1" id="KW-0805">Transcription regulation</keyword>
<protein>
    <submittedName>
        <fullName evidence="5">Transcriptional regulator, ArsR family</fullName>
    </submittedName>
</protein>
<feature type="domain" description="HTH arsR-type" evidence="4">
    <location>
        <begin position="1"/>
        <end position="91"/>
    </location>
</feature>
<dbReference type="STRING" id="688269.Theth_0208"/>
<evidence type="ECO:0000256" key="1">
    <source>
        <dbReference type="ARBA" id="ARBA00023015"/>
    </source>
</evidence>
<proteinExistence type="predicted"/>
<dbReference type="OrthoDB" id="46768at2"/>
<dbReference type="SMART" id="SM00418">
    <property type="entry name" value="HTH_ARSR"/>
    <property type="match status" value="1"/>
</dbReference>
<name>F7YV25_9THEM</name>
<dbReference type="InterPro" id="IPR011991">
    <property type="entry name" value="ArsR-like_HTH"/>
</dbReference>
<dbReference type="Proteomes" id="UP000006804">
    <property type="component" value="Chromosome"/>
</dbReference>
<evidence type="ECO:0000256" key="3">
    <source>
        <dbReference type="ARBA" id="ARBA00023163"/>
    </source>
</evidence>
<dbReference type="HOGENOM" id="CLU_097806_3_1_0"/>
<keyword evidence="3" id="KW-0804">Transcription</keyword>
<organism evidence="5 6">
    <name type="scientific">Pseudothermotoga thermarum DSM 5069</name>
    <dbReference type="NCBI Taxonomy" id="688269"/>
    <lineage>
        <taxon>Bacteria</taxon>
        <taxon>Thermotogati</taxon>
        <taxon>Thermotogota</taxon>
        <taxon>Thermotogae</taxon>
        <taxon>Thermotogales</taxon>
        <taxon>Thermotogaceae</taxon>
        <taxon>Pseudothermotoga</taxon>
    </lineage>
</organism>
<dbReference type="EMBL" id="CP002351">
    <property type="protein sequence ID" value="AEH50310.1"/>
    <property type="molecule type" value="Genomic_DNA"/>
</dbReference>
<evidence type="ECO:0000259" key="4">
    <source>
        <dbReference type="PROSITE" id="PS50987"/>
    </source>
</evidence>
<evidence type="ECO:0000256" key="2">
    <source>
        <dbReference type="ARBA" id="ARBA00023125"/>
    </source>
</evidence>